<dbReference type="STRING" id="178355.SAMN04488062_12011"/>
<organism evidence="2 3">
    <name type="scientific">Flavobacterium omnivorum</name>
    <dbReference type="NCBI Taxonomy" id="178355"/>
    <lineage>
        <taxon>Bacteria</taxon>
        <taxon>Pseudomonadati</taxon>
        <taxon>Bacteroidota</taxon>
        <taxon>Flavobacteriia</taxon>
        <taxon>Flavobacteriales</taxon>
        <taxon>Flavobacteriaceae</taxon>
        <taxon>Flavobacterium</taxon>
    </lineage>
</organism>
<dbReference type="GO" id="GO:0016787">
    <property type="term" value="F:hydrolase activity"/>
    <property type="evidence" value="ECO:0007669"/>
    <property type="project" value="UniProtKB-KW"/>
</dbReference>
<sequence length="252" mass="29646">MKIQYCSDLHLEFLDNRKWVLVNPIIPKGDILILAGDIVLFKEIHQHQKFFDYVSNHFEHTYWIPGNHEYYNSDISKRSGSFEEKIRDNVTLLNNMVKTINGARLVFSTLWSHVSVAKQFIIEQSLSDFRVIRKNEKRLTVEDYNQLHLESRLFLEETFQTKTNDPTIVVTHHPPTFINYPEKYAHSDINEAFGTEMASVIENNEIDYWIYGHHHCNVEDFSIGNTKLITNQLGYVKYKENENFNNSCVISI</sequence>
<reference evidence="3" key="1">
    <citation type="submission" date="2016-10" db="EMBL/GenBank/DDBJ databases">
        <authorList>
            <person name="Varghese N."/>
            <person name="Submissions S."/>
        </authorList>
    </citation>
    <scope>NUCLEOTIDE SEQUENCE [LARGE SCALE GENOMIC DNA]</scope>
    <source>
        <strain evidence="3">CGMCC 1.2747</strain>
    </source>
</reference>
<dbReference type="PANTHER" id="PTHR37844:SF1">
    <property type="entry name" value="CALCINEURIN-LIKE PHOSPHOESTERASE DOMAIN-CONTAINING PROTEIN"/>
    <property type="match status" value="1"/>
</dbReference>
<protein>
    <submittedName>
        <fullName evidence="2">Predicted phosphohydrolase</fullName>
    </submittedName>
</protein>
<evidence type="ECO:0000259" key="1">
    <source>
        <dbReference type="Pfam" id="PF00149"/>
    </source>
</evidence>
<evidence type="ECO:0000313" key="2">
    <source>
        <dbReference type="EMBL" id="SDI01046.1"/>
    </source>
</evidence>
<dbReference type="InterPro" id="IPR029052">
    <property type="entry name" value="Metallo-depent_PP-like"/>
</dbReference>
<feature type="domain" description="Calcineurin-like phosphoesterase" evidence="1">
    <location>
        <begin position="1"/>
        <end position="216"/>
    </location>
</feature>
<keyword evidence="2" id="KW-0378">Hydrolase</keyword>
<accession>A0A1G8H353</accession>
<dbReference type="AlphaFoldDB" id="A0A1G8H353"/>
<dbReference type="InterPro" id="IPR004843">
    <property type="entry name" value="Calcineurin-like_PHP"/>
</dbReference>
<name>A0A1G8H353_9FLAO</name>
<proteinExistence type="predicted"/>
<gene>
    <name evidence="2" type="ORF">SAMN04488062_12011</name>
</gene>
<dbReference type="Pfam" id="PF00149">
    <property type="entry name" value="Metallophos"/>
    <property type="match status" value="1"/>
</dbReference>
<keyword evidence="3" id="KW-1185">Reference proteome</keyword>
<dbReference type="OrthoDB" id="356681at2"/>
<dbReference type="Gene3D" id="3.60.21.10">
    <property type="match status" value="1"/>
</dbReference>
<dbReference type="EMBL" id="FNDB01000020">
    <property type="protein sequence ID" value="SDI01046.1"/>
    <property type="molecule type" value="Genomic_DNA"/>
</dbReference>
<dbReference type="PANTHER" id="PTHR37844">
    <property type="entry name" value="SER/THR PROTEIN PHOSPHATASE SUPERFAMILY (AFU_ORTHOLOGUE AFUA_1G14840)"/>
    <property type="match status" value="1"/>
</dbReference>
<dbReference type="SUPFAM" id="SSF56300">
    <property type="entry name" value="Metallo-dependent phosphatases"/>
    <property type="match status" value="1"/>
</dbReference>
<evidence type="ECO:0000313" key="3">
    <source>
        <dbReference type="Proteomes" id="UP000199274"/>
    </source>
</evidence>
<dbReference type="RefSeq" id="WP_091258898.1">
    <property type="nucleotide sequence ID" value="NZ_FNDB01000020.1"/>
</dbReference>
<dbReference type="Proteomes" id="UP000199274">
    <property type="component" value="Unassembled WGS sequence"/>
</dbReference>